<reference evidence="8" key="1">
    <citation type="journal article" date="2021" name="Nat. Commun.">
        <title>Genetic determinants of endophytism in the Arabidopsis root mycobiome.</title>
        <authorList>
            <person name="Mesny F."/>
            <person name="Miyauchi S."/>
            <person name="Thiergart T."/>
            <person name="Pickel B."/>
            <person name="Atanasova L."/>
            <person name="Karlsson M."/>
            <person name="Huettel B."/>
            <person name="Barry K.W."/>
            <person name="Haridas S."/>
            <person name="Chen C."/>
            <person name="Bauer D."/>
            <person name="Andreopoulos W."/>
            <person name="Pangilinan J."/>
            <person name="LaButti K."/>
            <person name="Riley R."/>
            <person name="Lipzen A."/>
            <person name="Clum A."/>
            <person name="Drula E."/>
            <person name="Henrissat B."/>
            <person name="Kohler A."/>
            <person name="Grigoriev I.V."/>
            <person name="Martin F.M."/>
            <person name="Hacquard S."/>
        </authorList>
    </citation>
    <scope>NUCLEOTIDE SEQUENCE</scope>
    <source>
        <strain evidence="8">MPI-CAGE-AT-0021</strain>
    </source>
</reference>
<feature type="transmembrane region" description="Helical" evidence="6">
    <location>
        <begin position="16"/>
        <end position="38"/>
    </location>
</feature>
<dbReference type="Proteomes" id="UP000717696">
    <property type="component" value="Unassembled WGS sequence"/>
</dbReference>
<name>A0A9P9DES3_9HYPO</name>
<accession>A0A9P9DES3</accession>
<feature type="transmembrane region" description="Helical" evidence="6">
    <location>
        <begin position="252"/>
        <end position="273"/>
    </location>
</feature>
<evidence type="ECO:0000313" key="9">
    <source>
        <dbReference type="Proteomes" id="UP000717696"/>
    </source>
</evidence>
<evidence type="ECO:0000256" key="4">
    <source>
        <dbReference type="ARBA" id="ARBA00023136"/>
    </source>
</evidence>
<evidence type="ECO:0000259" key="7">
    <source>
        <dbReference type="Pfam" id="PF20684"/>
    </source>
</evidence>
<evidence type="ECO:0000256" key="5">
    <source>
        <dbReference type="ARBA" id="ARBA00038359"/>
    </source>
</evidence>
<feature type="domain" description="Rhodopsin" evidence="7">
    <location>
        <begin position="34"/>
        <end position="274"/>
    </location>
</feature>
<evidence type="ECO:0000256" key="1">
    <source>
        <dbReference type="ARBA" id="ARBA00004141"/>
    </source>
</evidence>
<feature type="transmembrane region" description="Helical" evidence="6">
    <location>
        <begin position="89"/>
        <end position="116"/>
    </location>
</feature>
<organism evidence="8 9">
    <name type="scientific">Dactylonectria estremocensis</name>
    <dbReference type="NCBI Taxonomy" id="1079267"/>
    <lineage>
        <taxon>Eukaryota</taxon>
        <taxon>Fungi</taxon>
        <taxon>Dikarya</taxon>
        <taxon>Ascomycota</taxon>
        <taxon>Pezizomycotina</taxon>
        <taxon>Sordariomycetes</taxon>
        <taxon>Hypocreomycetidae</taxon>
        <taxon>Hypocreales</taxon>
        <taxon>Nectriaceae</taxon>
        <taxon>Dactylonectria</taxon>
    </lineage>
</organism>
<dbReference type="InterPro" id="IPR049326">
    <property type="entry name" value="Rhodopsin_dom_fungi"/>
</dbReference>
<dbReference type="PANTHER" id="PTHR33048">
    <property type="entry name" value="PTH11-LIKE INTEGRAL MEMBRANE PROTEIN (AFU_ORTHOLOGUE AFUA_5G11245)"/>
    <property type="match status" value="1"/>
</dbReference>
<feature type="transmembrane region" description="Helical" evidence="6">
    <location>
        <begin position="210"/>
        <end position="232"/>
    </location>
</feature>
<keyword evidence="4 6" id="KW-0472">Membrane</keyword>
<dbReference type="AlphaFoldDB" id="A0A9P9DES3"/>
<keyword evidence="3 6" id="KW-1133">Transmembrane helix</keyword>
<proteinExistence type="inferred from homology"/>
<evidence type="ECO:0000256" key="2">
    <source>
        <dbReference type="ARBA" id="ARBA00022692"/>
    </source>
</evidence>
<keyword evidence="2 6" id="KW-0812">Transmembrane</keyword>
<feature type="transmembrane region" description="Helical" evidence="6">
    <location>
        <begin position="50"/>
        <end position="69"/>
    </location>
</feature>
<evidence type="ECO:0000256" key="6">
    <source>
        <dbReference type="SAM" id="Phobius"/>
    </source>
</evidence>
<feature type="transmembrane region" description="Helical" evidence="6">
    <location>
        <begin position="174"/>
        <end position="198"/>
    </location>
</feature>
<comment type="subcellular location">
    <subcellularLocation>
        <location evidence="1">Membrane</location>
        <topology evidence="1">Multi-pass membrane protein</topology>
    </subcellularLocation>
</comment>
<dbReference type="InterPro" id="IPR052337">
    <property type="entry name" value="SAT4-like"/>
</dbReference>
<dbReference type="PANTHER" id="PTHR33048:SF129">
    <property type="entry name" value="INTEGRAL MEMBRANE PROTEIN-RELATED"/>
    <property type="match status" value="1"/>
</dbReference>
<evidence type="ECO:0000313" key="8">
    <source>
        <dbReference type="EMBL" id="KAH7118060.1"/>
    </source>
</evidence>
<comment type="similarity">
    <text evidence="5">Belongs to the SAT4 family.</text>
</comment>
<gene>
    <name evidence="8" type="ORF">B0J13DRAFT_570239</name>
</gene>
<comment type="caution">
    <text evidence="8">The sequence shown here is derived from an EMBL/GenBank/DDBJ whole genome shotgun (WGS) entry which is preliminary data.</text>
</comment>
<dbReference type="EMBL" id="JAGMUU010000033">
    <property type="protein sequence ID" value="KAH7118060.1"/>
    <property type="molecule type" value="Genomic_DNA"/>
</dbReference>
<sequence length="353" mass="38997">MSHTSAPEGTSSRGQLILGINAALIVITSIIVLARLYVRRFMLKALGLDDIITTIAFSLCVAGSAIDIAQVDHGSGMPMQYVSEEDLNIFFMLLAVAKLVYFLSSGFVRLSILTFLPRLCRETFFMRWIWTLVAIIVSTSIAGFFFTLAECKPISDTFNYRKPNRNCVDKDIETYVMCTHAVLGVCIDIILFGLPIWVIRRNMKFSTKAIQVILVFSVVLFAIITGILRLAFVATIDFTINTTYNTLRVGAWTMTEVHVGLWCACFPALQPLLRLVSYKMGLRSGLDSTAKGTKNKNGALAQSCSDRLGANGYFKQESRIDREGDNGSQTAIISGGVLTTEDILLDDIHGRSK</sequence>
<dbReference type="GO" id="GO:0016020">
    <property type="term" value="C:membrane"/>
    <property type="evidence" value="ECO:0007669"/>
    <property type="project" value="UniProtKB-SubCell"/>
</dbReference>
<dbReference type="OrthoDB" id="5413793at2759"/>
<dbReference type="Pfam" id="PF20684">
    <property type="entry name" value="Fung_rhodopsin"/>
    <property type="match status" value="1"/>
</dbReference>
<protein>
    <recommendedName>
        <fullName evidence="7">Rhodopsin domain-containing protein</fullName>
    </recommendedName>
</protein>
<keyword evidence="9" id="KW-1185">Reference proteome</keyword>
<evidence type="ECO:0000256" key="3">
    <source>
        <dbReference type="ARBA" id="ARBA00022989"/>
    </source>
</evidence>
<feature type="transmembrane region" description="Helical" evidence="6">
    <location>
        <begin position="128"/>
        <end position="149"/>
    </location>
</feature>